<keyword evidence="3" id="KW-1185">Reference proteome</keyword>
<dbReference type="Pfam" id="PF01764">
    <property type="entry name" value="Lipase_3"/>
    <property type="match status" value="1"/>
</dbReference>
<accession>A0AA86IZJ7</accession>
<protein>
    <recommendedName>
        <fullName evidence="1">Fungal lipase-type domain-containing protein</fullName>
    </recommendedName>
</protein>
<dbReference type="Proteomes" id="UP001329151">
    <property type="component" value="Chromosome"/>
</dbReference>
<dbReference type="PANTHER" id="PTHR45856">
    <property type="entry name" value="ALPHA/BETA-HYDROLASES SUPERFAMILY PROTEIN"/>
    <property type="match status" value="1"/>
</dbReference>
<dbReference type="GO" id="GO:0006629">
    <property type="term" value="P:lipid metabolic process"/>
    <property type="evidence" value="ECO:0007669"/>
    <property type="project" value="InterPro"/>
</dbReference>
<dbReference type="KEGG" id="lto:RGQ30_21580"/>
<dbReference type="AlphaFoldDB" id="A0AA86IZJ7"/>
<dbReference type="InterPro" id="IPR029058">
    <property type="entry name" value="AB_hydrolase_fold"/>
</dbReference>
<name>A0AA86IZJ7_9BURK</name>
<dbReference type="EMBL" id="AP028947">
    <property type="protein sequence ID" value="BET26657.1"/>
    <property type="molecule type" value="Genomic_DNA"/>
</dbReference>
<evidence type="ECO:0000313" key="2">
    <source>
        <dbReference type="EMBL" id="BET26657.1"/>
    </source>
</evidence>
<dbReference type="Gene3D" id="3.40.50.1820">
    <property type="entry name" value="alpha/beta hydrolase"/>
    <property type="match status" value="1"/>
</dbReference>
<gene>
    <name evidence="2" type="ORF">RGQ30_21580</name>
</gene>
<organism evidence="2 3">
    <name type="scientific">Limnobacter thiooxidans</name>
    <dbReference type="NCBI Taxonomy" id="131080"/>
    <lineage>
        <taxon>Bacteria</taxon>
        <taxon>Pseudomonadati</taxon>
        <taxon>Pseudomonadota</taxon>
        <taxon>Betaproteobacteria</taxon>
        <taxon>Burkholderiales</taxon>
        <taxon>Burkholderiaceae</taxon>
        <taxon>Limnobacter</taxon>
    </lineage>
</organism>
<proteinExistence type="predicted"/>
<evidence type="ECO:0000313" key="3">
    <source>
        <dbReference type="Proteomes" id="UP001329151"/>
    </source>
</evidence>
<dbReference type="SUPFAM" id="SSF53474">
    <property type="entry name" value="alpha/beta-Hydrolases"/>
    <property type="match status" value="1"/>
</dbReference>
<feature type="domain" description="Fungal lipase-type" evidence="1">
    <location>
        <begin position="97"/>
        <end position="228"/>
    </location>
</feature>
<dbReference type="InterPro" id="IPR002921">
    <property type="entry name" value="Fungal_lipase-type"/>
</dbReference>
<dbReference type="CDD" id="cd00519">
    <property type="entry name" value="Lipase_3"/>
    <property type="match status" value="1"/>
</dbReference>
<dbReference type="PANTHER" id="PTHR45856:SF24">
    <property type="entry name" value="FUNGAL LIPASE-LIKE DOMAIN-CONTAINING PROTEIN"/>
    <property type="match status" value="1"/>
</dbReference>
<evidence type="ECO:0000259" key="1">
    <source>
        <dbReference type="Pfam" id="PF01764"/>
    </source>
</evidence>
<reference evidence="2 3" key="1">
    <citation type="submission" date="2023-10" db="EMBL/GenBank/DDBJ databases">
        <title>Complete Genome Sequence of Limnobacter thiooxidans CS-K2T, Isolated from freshwater lake sediments in Bavaria, Germany.</title>
        <authorList>
            <person name="Naruki M."/>
            <person name="Watanabe A."/>
            <person name="Warashina T."/>
            <person name="Morita T."/>
            <person name="Arakawa K."/>
        </authorList>
    </citation>
    <scope>NUCLEOTIDE SEQUENCE [LARGE SCALE GENOMIC DNA]</scope>
    <source>
        <strain evidence="2 3">CS-K2</strain>
    </source>
</reference>
<dbReference type="InterPro" id="IPR051218">
    <property type="entry name" value="Sec_MonoDiacylglyc_Lipase"/>
</dbReference>
<sequence>MTNLLLQPHLVHSLSDFVYEADKVFRGNKAAHPAKSNAYVSALSSAELKRVAAERDLPVQPQGFNTLAAKSGIFNIDLLSGFGFIARGTGSRANELVLVTRGTNFEHNKFDLATNANFGYGIGPRGHVFHRGFLKTFKSYQNQLVNFVTQHGTNRPATIHCMGHSLGGALANLNACLLQDAGFHVCLYTIGAPRVGLVGYAQDITKRIPQTHIRRIANPCDPVPMVPVFPYAHASRGQSELLVQHGEKIGIEAHLLHSGYSKMAYSSSWSDFAPMPHALAAHADLARQFASIGGGGMFNAKLLYLISQLTRLVLHDLGQAALVTVQGTLSVAFTAVDLLAETLMKAANATRLMAEDVYSIVNSMLDFLGRAHMKGTDITLNTLRWVLSQFSMEMAGRAQQAMLKAQAGK</sequence>